<organism evidence="2 3">
    <name type="scientific">Rhypophila decipiens</name>
    <dbReference type="NCBI Taxonomy" id="261697"/>
    <lineage>
        <taxon>Eukaryota</taxon>
        <taxon>Fungi</taxon>
        <taxon>Dikarya</taxon>
        <taxon>Ascomycota</taxon>
        <taxon>Pezizomycotina</taxon>
        <taxon>Sordariomycetes</taxon>
        <taxon>Sordariomycetidae</taxon>
        <taxon>Sordariales</taxon>
        <taxon>Naviculisporaceae</taxon>
        <taxon>Rhypophila</taxon>
    </lineage>
</organism>
<feature type="region of interest" description="Disordered" evidence="1">
    <location>
        <begin position="233"/>
        <end position="381"/>
    </location>
</feature>
<feature type="compositionally biased region" description="Polar residues" evidence="1">
    <location>
        <begin position="491"/>
        <end position="502"/>
    </location>
</feature>
<feature type="compositionally biased region" description="Low complexity" evidence="1">
    <location>
        <begin position="565"/>
        <end position="580"/>
    </location>
</feature>
<feature type="compositionally biased region" description="Basic and acidic residues" evidence="1">
    <location>
        <begin position="409"/>
        <end position="422"/>
    </location>
</feature>
<feature type="compositionally biased region" description="Polar residues" evidence="1">
    <location>
        <begin position="538"/>
        <end position="560"/>
    </location>
</feature>
<evidence type="ECO:0000313" key="2">
    <source>
        <dbReference type="EMBL" id="KAK4217857.1"/>
    </source>
</evidence>
<dbReference type="Proteomes" id="UP001301769">
    <property type="component" value="Unassembled WGS sequence"/>
</dbReference>
<accession>A0AAN6YKG5</accession>
<name>A0AAN6YKG5_9PEZI</name>
<feature type="compositionally biased region" description="Basic and acidic residues" evidence="1">
    <location>
        <begin position="337"/>
        <end position="352"/>
    </location>
</feature>
<feature type="compositionally biased region" description="Polar residues" evidence="1">
    <location>
        <begin position="19"/>
        <end position="30"/>
    </location>
</feature>
<dbReference type="AlphaFoldDB" id="A0AAN6YKG5"/>
<keyword evidence="3" id="KW-1185">Reference proteome</keyword>
<feature type="compositionally biased region" description="Polar residues" evidence="1">
    <location>
        <begin position="591"/>
        <end position="604"/>
    </location>
</feature>
<dbReference type="EMBL" id="MU858057">
    <property type="protein sequence ID" value="KAK4217857.1"/>
    <property type="molecule type" value="Genomic_DNA"/>
</dbReference>
<feature type="compositionally biased region" description="Polar residues" evidence="1">
    <location>
        <begin position="265"/>
        <end position="288"/>
    </location>
</feature>
<evidence type="ECO:0000313" key="3">
    <source>
        <dbReference type="Proteomes" id="UP001301769"/>
    </source>
</evidence>
<evidence type="ECO:0000256" key="1">
    <source>
        <dbReference type="SAM" id="MobiDB-lite"/>
    </source>
</evidence>
<sequence>MGFFSFLSRKSHREKSGNPLKSQNYKSTSLGALPVHGPYPAAGNGPSVLESLTRPRPETGRTQTSLATDGEEPAPAPAPAVPRFREELVERPSTAPNGNGSSPGPSWNNYSNKLKKGPSRGAPPVSFRMFKRTSVAQDSRPGSRGTDKASSASQQQATPSHAGSRSRASSLRSENGRGFKDVLDAQSEIRPADFRTRVKAAGARDYGEDVADRNLALNGFNLEAPQVQASYGQSSSVPALSRLSRSEDPLRQLERRPSLYGTGVRAQSLTSTTQFPLLSRSGGSQATLRSPDRHERASAFARDSTTCPVYESPRERRPSHSVDTFIPAPQTSSGRARSMDRTVRFYPFEKRNGSPRPTTAAEKSIDTRRGSSPRPNTSAPVLLNQPWVTKQGPMRPSMVPRDSVLLARQRADQKTSPDHANDEANFSGGTSFKTERSYPLRSPSTYPSASVIESPRKRHSLHTLQPSVSSPVASREGPATITPSLFLAPTRKQQSLTCPPTSSKRDKPDETGFILPSIPVQDVFPKASLMDRLIPSPSSVAPFTSPETSVPSQQQTTDNARSLRASSVSSATATVSDTSSNPFQRPHSRHTVNTSVDLSAQSPKAGSRASLHTPPPPPVIDATTSALATDLDTTIVSSPDSNDFNIDDYVSSDDDSIAGSRHPLGDGEEDLLFNDSGYGAGGMQLPGLFDSL</sequence>
<feature type="compositionally biased region" description="Polar residues" evidence="1">
    <location>
        <begin position="462"/>
        <end position="472"/>
    </location>
</feature>
<protein>
    <submittedName>
        <fullName evidence="2">Uncharacterized protein</fullName>
    </submittedName>
</protein>
<feature type="compositionally biased region" description="Basic and acidic residues" evidence="1">
    <location>
        <begin position="174"/>
        <end position="183"/>
    </location>
</feature>
<gene>
    <name evidence="2" type="ORF">QBC37DRAFT_259734</name>
</gene>
<feature type="compositionally biased region" description="Basic and acidic residues" evidence="1">
    <location>
        <begin position="244"/>
        <end position="257"/>
    </location>
</feature>
<reference evidence="2" key="2">
    <citation type="submission" date="2023-05" db="EMBL/GenBank/DDBJ databases">
        <authorList>
            <consortium name="Lawrence Berkeley National Laboratory"/>
            <person name="Steindorff A."/>
            <person name="Hensen N."/>
            <person name="Bonometti L."/>
            <person name="Westerberg I."/>
            <person name="Brannstrom I.O."/>
            <person name="Guillou S."/>
            <person name="Cros-Aarteil S."/>
            <person name="Calhoun S."/>
            <person name="Haridas S."/>
            <person name="Kuo A."/>
            <person name="Mondo S."/>
            <person name="Pangilinan J."/>
            <person name="Riley R."/>
            <person name="Labutti K."/>
            <person name="Andreopoulos B."/>
            <person name="Lipzen A."/>
            <person name="Chen C."/>
            <person name="Yanf M."/>
            <person name="Daum C."/>
            <person name="Ng V."/>
            <person name="Clum A."/>
            <person name="Ohm R."/>
            <person name="Martin F."/>
            <person name="Silar P."/>
            <person name="Natvig D."/>
            <person name="Lalanne C."/>
            <person name="Gautier V."/>
            <person name="Ament-Velasquez S.L."/>
            <person name="Kruys A."/>
            <person name="Hutchinson M.I."/>
            <person name="Powell A.J."/>
            <person name="Barry K."/>
            <person name="Miller A.N."/>
            <person name="Grigoriev I.V."/>
            <person name="Debuchy R."/>
            <person name="Gladieux P."/>
            <person name="Thoren M.H."/>
            <person name="Johannesson H."/>
        </authorList>
    </citation>
    <scope>NUCLEOTIDE SEQUENCE</scope>
    <source>
        <strain evidence="2">PSN293</strain>
    </source>
</reference>
<proteinExistence type="predicted"/>
<comment type="caution">
    <text evidence="2">The sequence shown here is derived from an EMBL/GenBank/DDBJ whole genome shotgun (WGS) entry which is preliminary data.</text>
</comment>
<reference evidence="2" key="1">
    <citation type="journal article" date="2023" name="Mol. Phylogenet. Evol.">
        <title>Genome-scale phylogeny and comparative genomics of the fungal order Sordariales.</title>
        <authorList>
            <person name="Hensen N."/>
            <person name="Bonometti L."/>
            <person name="Westerberg I."/>
            <person name="Brannstrom I.O."/>
            <person name="Guillou S."/>
            <person name="Cros-Aarteil S."/>
            <person name="Calhoun S."/>
            <person name="Haridas S."/>
            <person name="Kuo A."/>
            <person name="Mondo S."/>
            <person name="Pangilinan J."/>
            <person name="Riley R."/>
            <person name="LaButti K."/>
            <person name="Andreopoulos B."/>
            <person name="Lipzen A."/>
            <person name="Chen C."/>
            <person name="Yan M."/>
            <person name="Daum C."/>
            <person name="Ng V."/>
            <person name="Clum A."/>
            <person name="Steindorff A."/>
            <person name="Ohm R.A."/>
            <person name="Martin F."/>
            <person name="Silar P."/>
            <person name="Natvig D.O."/>
            <person name="Lalanne C."/>
            <person name="Gautier V."/>
            <person name="Ament-Velasquez S.L."/>
            <person name="Kruys A."/>
            <person name="Hutchinson M.I."/>
            <person name="Powell A.J."/>
            <person name="Barry K."/>
            <person name="Miller A.N."/>
            <person name="Grigoriev I.V."/>
            <person name="Debuchy R."/>
            <person name="Gladieux P."/>
            <person name="Hiltunen Thoren M."/>
            <person name="Johannesson H."/>
        </authorList>
    </citation>
    <scope>NUCLEOTIDE SEQUENCE</scope>
    <source>
        <strain evidence="2">PSN293</strain>
    </source>
</reference>
<feature type="region of interest" description="Disordered" evidence="1">
    <location>
        <begin position="538"/>
        <end position="617"/>
    </location>
</feature>
<feature type="non-terminal residue" evidence="2">
    <location>
        <position position="692"/>
    </location>
</feature>
<feature type="region of interest" description="Disordered" evidence="1">
    <location>
        <begin position="409"/>
        <end position="516"/>
    </location>
</feature>
<feature type="compositionally biased region" description="Polar residues" evidence="1">
    <location>
        <begin position="94"/>
        <end position="112"/>
    </location>
</feature>
<feature type="region of interest" description="Disordered" evidence="1">
    <location>
        <begin position="1"/>
        <end position="184"/>
    </location>
</feature>